<evidence type="ECO:0000256" key="1">
    <source>
        <dbReference type="ARBA" id="ARBA00004141"/>
    </source>
</evidence>
<evidence type="ECO:0000256" key="2">
    <source>
        <dbReference type="ARBA" id="ARBA00022692"/>
    </source>
</evidence>
<dbReference type="GO" id="GO:0016020">
    <property type="term" value="C:membrane"/>
    <property type="evidence" value="ECO:0007669"/>
    <property type="project" value="UniProtKB-SubCell"/>
</dbReference>
<keyword evidence="8" id="KW-0547">Nucleotide-binding</keyword>
<accession>A0A2P4XHX5</accession>
<evidence type="ECO:0000313" key="9">
    <source>
        <dbReference type="Proteomes" id="UP000237271"/>
    </source>
</evidence>
<evidence type="ECO:0000259" key="7">
    <source>
        <dbReference type="Pfam" id="PF01061"/>
    </source>
</evidence>
<dbReference type="InterPro" id="IPR013525">
    <property type="entry name" value="ABC2_TM"/>
</dbReference>
<dbReference type="Pfam" id="PF01061">
    <property type="entry name" value="ABC2_membrane"/>
    <property type="match status" value="1"/>
</dbReference>
<gene>
    <name evidence="8" type="ORF">PHPALM_19182</name>
</gene>
<proteinExistence type="predicted"/>
<evidence type="ECO:0000256" key="3">
    <source>
        <dbReference type="ARBA" id="ARBA00022989"/>
    </source>
</evidence>
<feature type="transmembrane region" description="Helical" evidence="5">
    <location>
        <begin position="75"/>
        <end position="94"/>
    </location>
</feature>
<feature type="domain" description="ABC-2 type transporter transmembrane" evidence="7">
    <location>
        <begin position="1"/>
        <end position="49"/>
    </location>
</feature>
<keyword evidence="3 5" id="KW-1133">Transmembrane helix</keyword>
<dbReference type="GO" id="GO:0005524">
    <property type="term" value="F:ATP binding"/>
    <property type="evidence" value="ECO:0007669"/>
    <property type="project" value="UniProtKB-KW"/>
</dbReference>
<comment type="caution">
    <text evidence="8">The sequence shown here is derived from an EMBL/GenBank/DDBJ whole genome shotgun (WGS) entry which is preliminary data.</text>
</comment>
<keyword evidence="8" id="KW-0067">ATP-binding</keyword>
<feature type="chain" id="PRO_5015130434" evidence="6">
    <location>
        <begin position="26"/>
        <end position="101"/>
    </location>
</feature>
<comment type="subcellular location">
    <subcellularLocation>
        <location evidence="1">Membrane</location>
        <topology evidence="1">Multi-pass membrane protein</topology>
    </subcellularLocation>
</comment>
<keyword evidence="9" id="KW-1185">Reference proteome</keyword>
<keyword evidence="4 5" id="KW-0472">Membrane</keyword>
<evidence type="ECO:0000256" key="6">
    <source>
        <dbReference type="SAM" id="SignalP"/>
    </source>
</evidence>
<keyword evidence="2 5" id="KW-0812">Transmembrane</keyword>
<evidence type="ECO:0000313" key="8">
    <source>
        <dbReference type="EMBL" id="POM65153.1"/>
    </source>
</evidence>
<dbReference type="AlphaFoldDB" id="A0A2P4XHX5"/>
<dbReference type="Proteomes" id="UP000237271">
    <property type="component" value="Unassembled WGS sequence"/>
</dbReference>
<evidence type="ECO:0000256" key="4">
    <source>
        <dbReference type="ARBA" id="ARBA00023136"/>
    </source>
</evidence>
<reference evidence="8 9" key="1">
    <citation type="journal article" date="2017" name="Genome Biol. Evol.">
        <title>Phytophthora megakarya and P. palmivora, closely related causal agents of cacao black pod rot, underwent increases in genome sizes and gene numbers by different mechanisms.</title>
        <authorList>
            <person name="Ali S.S."/>
            <person name="Shao J."/>
            <person name="Lary D.J."/>
            <person name="Kronmiller B."/>
            <person name="Shen D."/>
            <person name="Strem M.D."/>
            <person name="Amoako-Attah I."/>
            <person name="Akrofi A.Y."/>
            <person name="Begoude B.A."/>
            <person name="Ten Hoopen G.M."/>
            <person name="Coulibaly K."/>
            <person name="Kebe B.I."/>
            <person name="Melnick R.L."/>
            <person name="Guiltinan M.J."/>
            <person name="Tyler B.M."/>
            <person name="Meinhardt L.W."/>
            <person name="Bailey B.A."/>
        </authorList>
    </citation>
    <scope>NUCLEOTIDE SEQUENCE [LARGE SCALE GENOMIC DNA]</scope>
    <source>
        <strain evidence="9">sbr112.9</strain>
    </source>
</reference>
<name>A0A2P4XHX5_9STRA</name>
<sequence length="101" mass="11441">MAIGAAVFGWLILCMGLFVPRPAIPDYWIWGHYMGFLSYGFEALMHNQFHSDTSDAAKFILTRFGMDNANLGRDLAIVAANAVAFEILFTFVLYKYHTGRR</sequence>
<dbReference type="GO" id="GO:0140359">
    <property type="term" value="F:ABC-type transporter activity"/>
    <property type="evidence" value="ECO:0007669"/>
    <property type="project" value="InterPro"/>
</dbReference>
<evidence type="ECO:0000256" key="5">
    <source>
        <dbReference type="SAM" id="Phobius"/>
    </source>
</evidence>
<dbReference type="EMBL" id="NCKW01010525">
    <property type="protein sequence ID" value="POM65153.1"/>
    <property type="molecule type" value="Genomic_DNA"/>
</dbReference>
<keyword evidence="6" id="KW-0732">Signal</keyword>
<feature type="signal peptide" evidence="6">
    <location>
        <begin position="1"/>
        <end position="25"/>
    </location>
</feature>
<organism evidence="8 9">
    <name type="scientific">Phytophthora palmivora</name>
    <dbReference type="NCBI Taxonomy" id="4796"/>
    <lineage>
        <taxon>Eukaryota</taxon>
        <taxon>Sar</taxon>
        <taxon>Stramenopiles</taxon>
        <taxon>Oomycota</taxon>
        <taxon>Peronosporomycetes</taxon>
        <taxon>Peronosporales</taxon>
        <taxon>Peronosporaceae</taxon>
        <taxon>Phytophthora</taxon>
    </lineage>
</organism>
<protein>
    <submittedName>
        <fullName evidence="8">ATP-binding cassette (ABC) Superfamily</fullName>
    </submittedName>
</protein>